<dbReference type="Pfam" id="PF14344">
    <property type="entry name" value="DUF4397"/>
    <property type="match status" value="1"/>
</dbReference>
<dbReference type="RefSeq" id="WP_249600053.1">
    <property type="nucleotide sequence ID" value="NZ_JAKHSK010000002.1"/>
</dbReference>
<proteinExistence type="predicted"/>
<dbReference type="InterPro" id="IPR025510">
    <property type="entry name" value="DUF4397"/>
</dbReference>
<comment type="caution">
    <text evidence="2">The sequence shown here is derived from an EMBL/GenBank/DDBJ whole genome shotgun (WGS) entry which is preliminary data.</text>
</comment>
<dbReference type="PROSITE" id="PS51257">
    <property type="entry name" value="PROKAR_LIPOPROTEIN"/>
    <property type="match status" value="1"/>
</dbReference>
<gene>
    <name evidence="2" type="ORF">L1967_02060</name>
</gene>
<evidence type="ECO:0000259" key="1">
    <source>
        <dbReference type="Pfam" id="PF14344"/>
    </source>
</evidence>
<evidence type="ECO:0000313" key="2">
    <source>
        <dbReference type="EMBL" id="MCL6217064.1"/>
    </source>
</evidence>
<evidence type="ECO:0000313" key="3">
    <source>
        <dbReference type="Proteomes" id="UP001139521"/>
    </source>
</evidence>
<dbReference type="EMBL" id="JAKHSK010000002">
    <property type="protein sequence ID" value="MCL6217064.1"/>
    <property type="molecule type" value="Genomic_DNA"/>
</dbReference>
<keyword evidence="3" id="KW-1185">Reference proteome</keyword>
<accession>A0A9X2CM47</accession>
<sequence length="263" mass="29110">MKKISANFLVIAFLALIVLGCEKNAIPEVTELVAEDMSYMKFFFHAEDAPNAGFFFNDRKVTAENSSGEDEEQALDYKSVYPSNAYALIPSGNGELAVKTLEAQNLASTSITTEAQNHYSAYLVGTSENYDIAFIEDNLPEPSHDLIYWRFVNTMANIPFSVDVYAIRAAVPATENSPAEDARVVSLGQGISYKSSGEYTELAPGSYTFKVFPSGTDYDPQESESFLEHGLTLASLGRVYTTQIRGTYSEDPSSSHIDYWRDR</sequence>
<dbReference type="Proteomes" id="UP001139521">
    <property type="component" value="Unassembled WGS sequence"/>
</dbReference>
<protein>
    <submittedName>
        <fullName evidence="2">DUF4397 domain-containing protein</fullName>
    </submittedName>
</protein>
<reference evidence="2" key="1">
    <citation type="submission" date="2022-01" db="EMBL/GenBank/DDBJ databases">
        <title>Genome sequencing of Zunongwangia sp. M21534 genome.</title>
        <authorList>
            <person name="Chen Y."/>
            <person name="Dong C."/>
            <person name="Shao Z."/>
        </authorList>
    </citation>
    <scope>NUCLEOTIDE SEQUENCE</scope>
    <source>
        <strain evidence="2">MCCC M21534</strain>
    </source>
</reference>
<feature type="domain" description="DUF4397" evidence="1">
    <location>
        <begin position="46"/>
        <end position="165"/>
    </location>
</feature>
<dbReference type="AlphaFoldDB" id="A0A9X2CM47"/>
<name>A0A9X2CM47_9FLAO</name>
<organism evidence="2 3">
    <name type="scientific">Zunongwangia pacifica</name>
    <dbReference type="NCBI Taxonomy" id="2911062"/>
    <lineage>
        <taxon>Bacteria</taxon>
        <taxon>Pseudomonadati</taxon>
        <taxon>Bacteroidota</taxon>
        <taxon>Flavobacteriia</taxon>
        <taxon>Flavobacteriales</taxon>
        <taxon>Flavobacteriaceae</taxon>
        <taxon>Zunongwangia</taxon>
    </lineage>
</organism>